<protein>
    <submittedName>
        <fullName evidence="2">Uncharacterized protein</fullName>
    </submittedName>
</protein>
<evidence type="ECO:0000313" key="2">
    <source>
        <dbReference type="RefSeq" id="XP_059602505.1"/>
    </source>
</evidence>
<sequence length="141" mass="15682">MRILPLDIIPLSTRIPLAGPLSVVDVSCPAMSTEDLGGHLHGRWEGHDNRKWKLMNYAYEARIIEAQGPSRGIAATPGLCRSNRCHTSRIPRTASPHSTAEGTWSMEDPAMTGKRCNSLERTPQLIEDNFVILWCIEAPKH</sequence>
<dbReference type="KEGG" id="ang:An15g03180"/>
<dbReference type="GeneID" id="84593151"/>
<gene>
    <name evidence="2" type="ORF">An15g03180</name>
</gene>
<proteinExistence type="predicted"/>
<dbReference type="VEuPathDB" id="FungiDB:An15g03180"/>
<accession>A0AAJ8BUI0</accession>
<evidence type="ECO:0000256" key="1">
    <source>
        <dbReference type="SAM" id="MobiDB-lite"/>
    </source>
</evidence>
<reference evidence="2" key="1">
    <citation type="submission" date="2025-02" db="EMBL/GenBank/DDBJ databases">
        <authorList>
            <consortium name="NCBI Genome Project"/>
        </authorList>
    </citation>
    <scope>NUCLEOTIDE SEQUENCE</scope>
</reference>
<dbReference type="AlphaFoldDB" id="A0AAJ8BUI0"/>
<reference evidence="2" key="2">
    <citation type="submission" date="2025-08" db="UniProtKB">
        <authorList>
            <consortium name="RefSeq"/>
        </authorList>
    </citation>
    <scope>IDENTIFICATION</scope>
</reference>
<feature type="region of interest" description="Disordered" evidence="1">
    <location>
        <begin position="90"/>
        <end position="109"/>
    </location>
</feature>
<dbReference type="RefSeq" id="XP_059602505.1">
    <property type="nucleotide sequence ID" value="XM_059744582.1"/>
</dbReference>
<organism evidence="2">
    <name type="scientific">Aspergillus niger</name>
    <dbReference type="NCBI Taxonomy" id="5061"/>
    <lineage>
        <taxon>Eukaryota</taxon>
        <taxon>Fungi</taxon>
        <taxon>Dikarya</taxon>
        <taxon>Ascomycota</taxon>
        <taxon>Pezizomycotina</taxon>
        <taxon>Eurotiomycetes</taxon>
        <taxon>Eurotiomycetidae</taxon>
        <taxon>Eurotiales</taxon>
        <taxon>Aspergillaceae</taxon>
        <taxon>Aspergillus</taxon>
        <taxon>Aspergillus subgen. Circumdati</taxon>
    </lineage>
</organism>
<name>A0AAJ8BUI0_ASPNG</name>